<feature type="domain" description="TonB-dependent receptor-like beta-barrel" evidence="11">
    <location>
        <begin position="422"/>
        <end position="857"/>
    </location>
</feature>
<dbReference type="NCBIfam" id="TIGR04056">
    <property type="entry name" value="OMP_RagA_SusC"/>
    <property type="match status" value="1"/>
</dbReference>
<evidence type="ECO:0000259" key="12">
    <source>
        <dbReference type="Pfam" id="PF07715"/>
    </source>
</evidence>
<organism evidence="13 14">
    <name type="scientific">Puia dinghuensis</name>
    <dbReference type="NCBI Taxonomy" id="1792502"/>
    <lineage>
        <taxon>Bacteria</taxon>
        <taxon>Pseudomonadati</taxon>
        <taxon>Bacteroidota</taxon>
        <taxon>Chitinophagia</taxon>
        <taxon>Chitinophagales</taxon>
        <taxon>Chitinophagaceae</taxon>
        <taxon>Puia</taxon>
    </lineage>
</organism>
<evidence type="ECO:0000256" key="4">
    <source>
        <dbReference type="ARBA" id="ARBA00022692"/>
    </source>
</evidence>
<keyword evidence="4 8" id="KW-0812">Transmembrane</keyword>
<keyword evidence="7 8" id="KW-0998">Cell outer membrane</keyword>
<keyword evidence="5 9" id="KW-0798">TonB box</keyword>
<dbReference type="Pfam" id="PF00593">
    <property type="entry name" value="TonB_dep_Rec_b-barrel"/>
    <property type="match status" value="1"/>
</dbReference>
<reference evidence="13" key="1">
    <citation type="journal article" date="2014" name="Int. J. Syst. Evol. Microbiol.">
        <title>Complete genome sequence of Corynebacterium casei LMG S-19264T (=DSM 44701T), isolated from a smear-ripened cheese.</title>
        <authorList>
            <consortium name="US DOE Joint Genome Institute (JGI-PGF)"/>
            <person name="Walter F."/>
            <person name="Albersmeier A."/>
            <person name="Kalinowski J."/>
            <person name="Ruckert C."/>
        </authorList>
    </citation>
    <scope>NUCLEOTIDE SEQUENCE</scope>
    <source>
        <strain evidence="13">CGMCC 1.15448</strain>
    </source>
</reference>
<dbReference type="NCBIfam" id="TIGR04057">
    <property type="entry name" value="SusC_RagA_signa"/>
    <property type="match status" value="1"/>
</dbReference>
<evidence type="ECO:0000313" key="13">
    <source>
        <dbReference type="EMBL" id="GGA99352.1"/>
    </source>
</evidence>
<dbReference type="RefSeq" id="WP_188931686.1">
    <property type="nucleotide sequence ID" value="NZ_BMJC01000002.1"/>
</dbReference>
<keyword evidence="14" id="KW-1185">Reference proteome</keyword>
<evidence type="ECO:0000256" key="5">
    <source>
        <dbReference type="ARBA" id="ARBA00023077"/>
    </source>
</evidence>
<feature type="chain" id="PRO_5035310102" evidence="10">
    <location>
        <begin position="20"/>
        <end position="1008"/>
    </location>
</feature>
<evidence type="ECO:0000259" key="11">
    <source>
        <dbReference type="Pfam" id="PF00593"/>
    </source>
</evidence>
<feature type="signal peptide" evidence="10">
    <location>
        <begin position="1"/>
        <end position="19"/>
    </location>
</feature>
<dbReference type="GO" id="GO:0009279">
    <property type="term" value="C:cell outer membrane"/>
    <property type="evidence" value="ECO:0007669"/>
    <property type="project" value="UniProtKB-SubCell"/>
</dbReference>
<evidence type="ECO:0000256" key="1">
    <source>
        <dbReference type="ARBA" id="ARBA00004571"/>
    </source>
</evidence>
<keyword evidence="3 8" id="KW-1134">Transmembrane beta strand</keyword>
<keyword evidence="2 8" id="KW-0813">Transport</keyword>
<dbReference type="InterPro" id="IPR039426">
    <property type="entry name" value="TonB-dep_rcpt-like"/>
</dbReference>
<dbReference type="Pfam" id="PF07715">
    <property type="entry name" value="Plug"/>
    <property type="match status" value="1"/>
</dbReference>
<evidence type="ECO:0000256" key="10">
    <source>
        <dbReference type="SAM" id="SignalP"/>
    </source>
</evidence>
<evidence type="ECO:0000256" key="2">
    <source>
        <dbReference type="ARBA" id="ARBA00022448"/>
    </source>
</evidence>
<dbReference type="PROSITE" id="PS52016">
    <property type="entry name" value="TONB_DEPENDENT_REC_3"/>
    <property type="match status" value="1"/>
</dbReference>
<dbReference type="Proteomes" id="UP000607559">
    <property type="component" value="Unassembled WGS sequence"/>
</dbReference>
<keyword evidence="6 8" id="KW-0472">Membrane</keyword>
<evidence type="ECO:0000256" key="9">
    <source>
        <dbReference type="RuleBase" id="RU003357"/>
    </source>
</evidence>
<dbReference type="InterPro" id="IPR023996">
    <property type="entry name" value="TonB-dep_OMP_SusC/RagA"/>
</dbReference>
<sequence length="1008" mass="109391">MKKCKLLFLILLISCAAMAQAPVKGSVKDKDGKPVAAATVTVKGKNISTSSSEDGSFSIPASTGDILVISSIGFDDYEIKVSKSPLNINLTTRANALNDVVVVGYGTVRKKDLTGSVAVVNVDNAKKTASYDVAKLLQGQAAGISVQGSGEPGGYVQIKIRGVTTFGDNSPLFVIDGIPVTAPYDFSPDDIETIQVLKDASAAAIYGSRAATGVIIITTKKGRPGPARISLNGWAGMQKVPKTIPLANRTQYQQIVRAAETNAGLALSPGNDPSSPEFISNINTDWQKAALKTGFIQDHSAGISGGSEAASYNLSLDYFDQTGYQVGPQGYKRYSLNSSMQGKKGRFSYGAKFAYTQSNKGNYAATNGHAVFGGTVTSMLTAFPTIPVYDPTRLGGYGGSDKVLNGGISANVVGINKLVNDHSDRNRILANAWGEIELLKDLKYRISVSFDRTDYKNFHYEPKFNMGYYYINTQYYMYQQMGEANTGLVENTLNYNFHAGDHHFELLGGITYQQDNYDQMSATSTDTTTLVAQTFGAVSNPSANTVTSDKGTATLFSLLGRVNYNYQDRYLLTANFRRDGSSKFSPYHRYGNFAGFAAAWNISNEKFISLPKDVSSLKLRAGYGTLGNQTSLGYYSWQSYIDGSVNYVFNNVLAQGGTTVSVTDPSLKWESTTTKNVAVDLGLWNEKLTFTGEYFYRESKDIITQIPIPLSVGSFPQTLTTNAATMTNQGLEFTVAYHHSTGPVKFNISGNAYTLKNKVLKLGGANNPIYGAGSKTAVGREVGELYGYQTEGLFQNAADIASHAFQSAYTAPGDVRFKAQNGKDNTHAYTITDDSDRVYLGSAIPKLYFGFNFDASYKNFDISFFWQGNAGSKVFNGVYAALMSGQYNNAHTDYLNYWTPTNTNTNVPRPVIGDPNGNGRFSDKFVESGTYIKLQNAQIGYTFPSSVIGRGHVFTRLRVYVGGLNLVTVSKYKGYDPDFISDGLFSRGYDYGSFPNPRTFMVGLQAGL</sequence>
<protein>
    <submittedName>
        <fullName evidence="13">SusC/RagA family TonB-linked outer membrane protein</fullName>
    </submittedName>
</protein>
<comment type="subcellular location">
    <subcellularLocation>
        <location evidence="1 8">Cell outer membrane</location>
        <topology evidence="1 8">Multi-pass membrane protein</topology>
    </subcellularLocation>
</comment>
<reference evidence="13" key="2">
    <citation type="submission" date="2020-09" db="EMBL/GenBank/DDBJ databases">
        <authorList>
            <person name="Sun Q."/>
            <person name="Zhou Y."/>
        </authorList>
    </citation>
    <scope>NUCLEOTIDE SEQUENCE</scope>
    <source>
        <strain evidence="13">CGMCC 1.15448</strain>
    </source>
</reference>
<dbReference type="InterPro" id="IPR037066">
    <property type="entry name" value="Plug_dom_sf"/>
</dbReference>
<evidence type="ECO:0000313" key="14">
    <source>
        <dbReference type="Proteomes" id="UP000607559"/>
    </source>
</evidence>
<accession>A0A8J2UD39</accession>
<dbReference type="AlphaFoldDB" id="A0A8J2UD39"/>
<keyword evidence="10" id="KW-0732">Signal</keyword>
<dbReference type="InterPro" id="IPR008969">
    <property type="entry name" value="CarboxyPept-like_regulatory"/>
</dbReference>
<evidence type="ECO:0000256" key="6">
    <source>
        <dbReference type="ARBA" id="ARBA00023136"/>
    </source>
</evidence>
<dbReference type="Pfam" id="PF13715">
    <property type="entry name" value="CarbopepD_reg_2"/>
    <property type="match status" value="1"/>
</dbReference>
<gene>
    <name evidence="13" type="ORF">GCM10011511_23330</name>
</gene>
<dbReference type="InterPro" id="IPR000531">
    <property type="entry name" value="Beta-barrel_TonB"/>
</dbReference>
<dbReference type="SUPFAM" id="SSF56935">
    <property type="entry name" value="Porins"/>
    <property type="match status" value="1"/>
</dbReference>
<evidence type="ECO:0000256" key="3">
    <source>
        <dbReference type="ARBA" id="ARBA00022452"/>
    </source>
</evidence>
<dbReference type="InterPro" id="IPR036942">
    <property type="entry name" value="Beta-barrel_TonB_sf"/>
</dbReference>
<comment type="caution">
    <text evidence="13">The sequence shown here is derived from an EMBL/GenBank/DDBJ whole genome shotgun (WGS) entry which is preliminary data.</text>
</comment>
<name>A0A8J2UD39_9BACT</name>
<dbReference type="Gene3D" id="2.170.130.10">
    <property type="entry name" value="TonB-dependent receptor, plug domain"/>
    <property type="match status" value="1"/>
</dbReference>
<dbReference type="InterPro" id="IPR023997">
    <property type="entry name" value="TonB-dep_OMP_SusC/RagA_CS"/>
</dbReference>
<feature type="domain" description="TonB-dependent receptor plug" evidence="12">
    <location>
        <begin position="110"/>
        <end position="214"/>
    </location>
</feature>
<evidence type="ECO:0000256" key="7">
    <source>
        <dbReference type="ARBA" id="ARBA00023237"/>
    </source>
</evidence>
<evidence type="ECO:0000256" key="8">
    <source>
        <dbReference type="PROSITE-ProRule" id="PRU01360"/>
    </source>
</evidence>
<proteinExistence type="inferred from homology"/>
<comment type="similarity">
    <text evidence="8 9">Belongs to the TonB-dependent receptor family.</text>
</comment>
<dbReference type="SUPFAM" id="SSF49464">
    <property type="entry name" value="Carboxypeptidase regulatory domain-like"/>
    <property type="match status" value="1"/>
</dbReference>
<dbReference type="InterPro" id="IPR012910">
    <property type="entry name" value="Plug_dom"/>
</dbReference>
<dbReference type="Gene3D" id="2.60.40.1120">
    <property type="entry name" value="Carboxypeptidase-like, regulatory domain"/>
    <property type="match status" value="1"/>
</dbReference>
<dbReference type="EMBL" id="BMJC01000002">
    <property type="protein sequence ID" value="GGA99352.1"/>
    <property type="molecule type" value="Genomic_DNA"/>
</dbReference>
<dbReference type="Gene3D" id="2.40.170.20">
    <property type="entry name" value="TonB-dependent receptor, beta-barrel domain"/>
    <property type="match status" value="1"/>
</dbReference>